<feature type="compositionally biased region" description="Low complexity" evidence="9">
    <location>
        <begin position="659"/>
        <end position="670"/>
    </location>
</feature>
<keyword evidence="6" id="KW-0804">Transcription</keyword>
<dbReference type="CDD" id="cd12148">
    <property type="entry name" value="fungal_TF_MHR"/>
    <property type="match status" value="1"/>
</dbReference>
<dbReference type="CDD" id="cd00067">
    <property type="entry name" value="GAL4"/>
    <property type="match status" value="1"/>
</dbReference>
<evidence type="ECO:0000256" key="6">
    <source>
        <dbReference type="ARBA" id="ARBA00023163"/>
    </source>
</evidence>
<dbReference type="GO" id="GO:0000981">
    <property type="term" value="F:DNA-binding transcription factor activity, RNA polymerase II-specific"/>
    <property type="evidence" value="ECO:0007669"/>
    <property type="project" value="InterPro"/>
</dbReference>
<dbReference type="Pfam" id="PF00172">
    <property type="entry name" value="Zn_clus"/>
    <property type="match status" value="1"/>
</dbReference>
<evidence type="ECO:0000256" key="2">
    <source>
        <dbReference type="ARBA" id="ARBA00022723"/>
    </source>
</evidence>
<keyword evidence="2" id="KW-0479">Metal-binding</keyword>
<evidence type="ECO:0000256" key="1">
    <source>
        <dbReference type="ARBA" id="ARBA00004123"/>
    </source>
</evidence>
<dbReference type="PROSITE" id="PS00463">
    <property type="entry name" value="ZN2_CY6_FUNGAL_1"/>
    <property type="match status" value="1"/>
</dbReference>
<dbReference type="PROSITE" id="PS50048">
    <property type="entry name" value="ZN2_CY6_FUNGAL_2"/>
    <property type="match status" value="1"/>
</dbReference>
<dbReference type="GO" id="GO:0001216">
    <property type="term" value="F:DNA-binding transcription activator activity"/>
    <property type="evidence" value="ECO:0007669"/>
    <property type="project" value="UniProtKB-ARBA"/>
</dbReference>
<evidence type="ECO:0000313" key="11">
    <source>
        <dbReference type="EMBL" id="KAF2677314.1"/>
    </source>
</evidence>
<dbReference type="PANTHER" id="PTHR31845:SF21">
    <property type="entry name" value="REGULATORY PROTEIN LEU3"/>
    <property type="match status" value="1"/>
</dbReference>
<dbReference type="SMART" id="SM00066">
    <property type="entry name" value="GAL4"/>
    <property type="match status" value="1"/>
</dbReference>
<dbReference type="InterPro" id="IPR036864">
    <property type="entry name" value="Zn2-C6_fun-type_DNA-bd_sf"/>
</dbReference>
<evidence type="ECO:0000256" key="8">
    <source>
        <dbReference type="SAM" id="Coils"/>
    </source>
</evidence>
<evidence type="ECO:0000313" key="12">
    <source>
        <dbReference type="Proteomes" id="UP000799291"/>
    </source>
</evidence>
<feature type="compositionally biased region" description="Polar residues" evidence="9">
    <location>
        <begin position="11"/>
        <end position="35"/>
    </location>
</feature>
<evidence type="ECO:0000259" key="10">
    <source>
        <dbReference type="PROSITE" id="PS50048"/>
    </source>
</evidence>
<name>A0A6G1IGG1_9PLEO</name>
<dbReference type="GO" id="GO:0000976">
    <property type="term" value="F:transcription cis-regulatory region binding"/>
    <property type="evidence" value="ECO:0007669"/>
    <property type="project" value="TreeGrafter"/>
</dbReference>
<protein>
    <recommendedName>
        <fullName evidence="10">Zn(2)-C6 fungal-type domain-containing protein</fullName>
    </recommendedName>
</protein>
<evidence type="ECO:0000256" key="3">
    <source>
        <dbReference type="ARBA" id="ARBA00022833"/>
    </source>
</evidence>
<keyword evidence="5" id="KW-0238">DNA-binding</keyword>
<dbReference type="GO" id="GO:0005634">
    <property type="term" value="C:nucleus"/>
    <property type="evidence" value="ECO:0007669"/>
    <property type="project" value="UniProtKB-SubCell"/>
</dbReference>
<dbReference type="Gene3D" id="4.10.240.10">
    <property type="entry name" value="Zn(2)-C6 fungal-type DNA-binding domain"/>
    <property type="match status" value="1"/>
</dbReference>
<keyword evidence="7" id="KW-0539">Nucleus</keyword>
<dbReference type="EMBL" id="MU005623">
    <property type="protein sequence ID" value="KAF2677314.1"/>
    <property type="molecule type" value="Genomic_DNA"/>
</dbReference>
<dbReference type="InterPro" id="IPR007219">
    <property type="entry name" value="XnlR_reg_dom"/>
</dbReference>
<accession>A0A6G1IGG1</accession>
<dbReference type="SMART" id="SM00906">
    <property type="entry name" value="Fungal_trans"/>
    <property type="match status" value="1"/>
</dbReference>
<sequence length="742" mass="84192">MLATSPPKTPGNGTTQGNQPLSYVTSPTSVRSQTFKRPASSDDEELEENAAGSRGHASRRNTVVKRACNECRQQKLKCNVQQDPFVSCSRCNKHGFKCVIEPNFKRIGKRTRNAEMEREMEQLRERLAMYEGRAGMPPTQQPIIHAPQPTSDSRPFAPGPIHTQEDDAFLQSHNQQTAATSLLELRSGSPMMHSLDGVRLPPSQVTELFTEFFEKYHPFLPFLDPTRSPDEVFTKDNKLLFWAIISVAARHYDRDPGLLKRLKEPLTNLIWQTIKGQTNHHVVKALCLLCYWPLPQHRTVMDPTFMLCGVMMQIAIQIGLHQPTHPQDFSRKKVRLQEEDIHDRLRTWAVCNVVAQTVSTGHGQPSITLYDSTLDFKMDDEEHMRIIPPDLFVRLRQEMAASRINKLLYSTNSHRFSEGAATTYMHLEADRLKEERGALDGVNKGLEELHHCAVSLHLHLYSFFNREARLERRDDLVALYYASTTYLDRVFTLQREGRLIYAPYHILQMALAAGFALLKLFNSDFAARLSGEHGRSYVLNTIDALRKSKVETNDLNDRFAEVLAQLWKESSRGRSLHSKSQSPVVTTPATANMFNNNVSAPQVQQQHGHRRESSGMLEDPLGLIIRSRMSMSVVFDCVWRWRESQVSGAGEQLDITVRDNPTNPDSSSNSTPPPGIVENPTHGLPNFNPHLNTLSMPLQLPNEMASANSYEFFDSVSWMLETQGDWNNHHYGGGPFSHDFNS</sequence>
<dbReference type="SUPFAM" id="SSF57701">
    <property type="entry name" value="Zn2/Cys6 DNA-binding domain"/>
    <property type="match status" value="1"/>
</dbReference>
<keyword evidence="3" id="KW-0862">Zinc</keyword>
<evidence type="ECO:0000256" key="9">
    <source>
        <dbReference type="SAM" id="MobiDB-lite"/>
    </source>
</evidence>
<feature type="domain" description="Zn(2)-C6 fungal-type" evidence="10">
    <location>
        <begin position="67"/>
        <end position="100"/>
    </location>
</feature>
<feature type="region of interest" description="Disordered" evidence="9">
    <location>
        <begin position="652"/>
        <end position="684"/>
    </location>
</feature>
<evidence type="ECO:0000256" key="7">
    <source>
        <dbReference type="ARBA" id="ARBA00023242"/>
    </source>
</evidence>
<dbReference type="FunFam" id="4.10.240.10:FF:000003">
    <property type="entry name" value="C6 transcription factor (Leu3)"/>
    <property type="match status" value="1"/>
</dbReference>
<keyword evidence="12" id="KW-1185">Reference proteome</keyword>
<dbReference type="AlphaFoldDB" id="A0A6G1IGG1"/>
<dbReference type="PANTHER" id="PTHR31845">
    <property type="entry name" value="FINGER DOMAIN PROTEIN, PUTATIVE-RELATED"/>
    <property type="match status" value="1"/>
</dbReference>
<keyword evidence="4" id="KW-0805">Transcription regulation</keyword>
<keyword evidence="8" id="KW-0175">Coiled coil</keyword>
<dbReference type="GO" id="GO:0006351">
    <property type="term" value="P:DNA-templated transcription"/>
    <property type="evidence" value="ECO:0007669"/>
    <property type="project" value="InterPro"/>
</dbReference>
<feature type="coiled-coil region" evidence="8">
    <location>
        <begin position="106"/>
        <end position="133"/>
    </location>
</feature>
<dbReference type="OrthoDB" id="2341546at2759"/>
<evidence type="ECO:0000256" key="4">
    <source>
        <dbReference type="ARBA" id="ARBA00023015"/>
    </source>
</evidence>
<organism evidence="11 12">
    <name type="scientific">Lentithecium fluviatile CBS 122367</name>
    <dbReference type="NCBI Taxonomy" id="1168545"/>
    <lineage>
        <taxon>Eukaryota</taxon>
        <taxon>Fungi</taxon>
        <taxon>Dikarya</taxon>
        <taxon>Ascomycota</taxon>
        <taxon>Pezizomycotina</taxon>
        <taxon>Dothideomycetes</taxon>
        <taxon>Pleosporomycetidae</taxon>
        <taxon>Pleosporales</taxon>
        <taxon>Massarineae</taxon>
        <taxon>Lentitheciaceae</taxon>
        <taxon>Lentithecium</taxon>
    </lineage>
</organism>
<gene>
    <name evidence="11" type="ORF">K458DRAFT_446984</name>
</gene>
<dbReference type="Proteomes" id="UP000799291">
    <property type="component" value="Unassembled WGS sequence"/>
</dbReference>
<dbReference type="GO" id="GO:0008270">
    <property type="term" value="F:zinc ion binding"/>
    <property type="evidence" value="ECO:0007669"/>
    <property type="project" value="InterPro"/>
</dbReference>
<proteinExistence type="predicted"/>
<comment type="subcellular location">
    <subcellularLocation>
        <location evidence="1">Nucleus</location>
    </subcellularLocation>
</comment>
<dbReference type="Pfam" id="PF04082">
    <property type="entry name" value="Fungal_trans"/>
    <property type="match status" value="1"/>
</dbReference>
<feature type="region of interest" description="Disordered" evidence="9">
    <location>
        <begin position="1"/>
        <end position="60"/>
    </location>
</feature>
<dbReference type="InterPro" id="IPR051089">
    <property type="entry name" value="prtT"/>
</dbReference>
<evidence type="ECO:0000256" key="5">
    <source>
        <dbReference type="ARBA" id="ARBA00023125"/>
    </source>
</evidence>
<reference evidence="11" key="1">
    <citation type="journal article" date="2020" name="Stud. Mycol.">
        <title>101 Dothideomycetes genomes: a test case for predicting lifestyles and emergence of pathogens.</title>
        <authorList>
            <person name="Haridas S."/>
            <person name="Albert R."/>
            <person name="Binder M."/>
            <person name="Bloem J."/>
            <person name="Labutti K."/>
            <person name="Salamov A."/>
            <person name="Andreopoulos B."/>
            <person name="Baker S."/>
            <person name="Barry K."/>
            <person name="Bills G."/>
            <person name="Bluhm B."/>
            <person name="Cannon C."/>
            <person name="Castanera R."/>
            <person name="Culley D."/>
            <person name="Daum C."/>
            <person name="Ezra D."/>
            <person name="Gonzalez J."/>
            <person name="Henrissat B."/>
            <person name="Kuo A."/>
            <person name="Liang C."/>
            <person name="Lipzen A."/>
            <person name="Lutzoni F."/>
            <person name="Magnuson J."/>
            <person name="Mondo S."/>
            <person name="Nolan M."/>
            <person name="Ohm R."/>
            <person name="Pangilinan J."/>
            <person name="Park H.-J."/>
            <person name="Ramirez L."/>
            <person name="Alfaro M."/>
            <person name="Sun H."/>
            <person name="Tritt A."/>
            <person name="Yoshinaga Y."/>
            <person name="Zwiers L.-H."/>
            <person name="Turgeon B."/>
            <person name="Goodwin S."/>
            <person name="Spatafora J."/>
            <person name="Crous P."/>
            <person name="Grigoriev I."/>
        </authorList>
    </citation>
    <scope>NUCLEOTIDE SEQUENCE</scope>
    <source>
        <strain evidence="11">CBS 122367</strain>
    </source>
</reference>
<dbReference type="InterPro" id="IPR001138">
    <property type="entry name" value="Zn2Cys6_DnaBD"/>
</dbReference>